<proteinExistence type="predicted"/>
<organism evidence="1 2">
    <name type="scientific">Brachionus plicatilis</name>
    <name type="common">Marine rotifer</name>
    <name type="synonym">Brachionus muelleri</name>
    <dbReference type="NCBI Taxonomy" id="10195"/>
    <lineage>
        <taxon>Eukaryota</taxon>
        <taxon>Metazoa</taxon>
        <taxon>Spiralia</taxon>
        <taxon>Gnathifera</taxon>
        <taxon>Rotifera</taxon>
        <taxon>Eurotatoria</taxon>
        <taxon>Monogononta</taxon>
        <taxon>Pseudotrocha</taxon>
        <taxon>Ploima</taxon>
        <taxon>Brachionidae</taxon>
        <taxon>Brachionus</taxon>
    </lineage>
</organism>
<dbReference type="OrthoDB" id="2019572at2759"/>
<evidence type="ECO:0000313" key="1">
    <source>
        <dbReference type="EMBL" id="RMZ94883.1"/>
    </source>
</evidence>
<reference evidence="1 2" key="1">
    <citation type="journal article" date="2018" name="Sci. Rep.">
        <title>Genomic signatures of local adaptation to the degree of environmental predictability in rotifers.</title>
        <authorList>
            <person name="Franch-Gras L."/>
            <person name="Hahn C."/>
            <person name="Garcia-Roger E.M."/>
            <person name="Carmona M.J."/>
            <person name="Serra M."/>
            <person name="Gomez A."/>
        </authorList>
    </citation>
    <scope>NUCLEOTIDE SEQUENCE [LARGE SCALE GENOMIC DNA]</scope>
    <source>
        <strain evidence="1">HYR1</strain>
    </source>
</reference>
<gene>
    <name evidence="1" type="ORF">BpHYR1_030627</name>
</gene>
<comment type="caution">
    <text evidence="1">The sequence shown here is derived from an EMBL/GenBank/DDBJ whole genome shotgun (WGS) entry which is preliminary data.</text>
</comment>
<dbReference type="AlphaFoldDB" id="A0A3M7P784"/>
<dbReference type="PANTHER" id="PTHR19297:SF181">
    <property type="entry name" value="PROTEIN XYLOSYLTRANSFERASE"/>
    <property type="match status" value="1"/>
</dbReference>
<dbReference type="Proteomes" id="UP000276133">
    <property type="component" value="Unassembled WGS sequence"/>
</dbReference>
<protein>
    <submittedName>
        <fullName evidence="1">Beta-1-3-galactosyl-O-glycosyl-glyco beta-1-6-N-acetylglucosaminyltransferase-like</fullName>
    </submittedName>
</protein>
<dbReference type="PANTHER" id="PTHR19297">
    <property type="entry name" value="GLYCOSYLTRANSFERASE 14 FAMILY MEMBER"/>
    <property type="match status" value="1"/>
</dbReference>
<keyword evidence="1" id="KW-0808">Transferase</keyword>
<dbReference type="EMBL" id="REGN01012755">
    <property type="protein sequence ID" value="RMZ94883.1"/>
    <property type="molecule type" value="Genomic_DNA"/>
</dbReference>
<accession>A0A3M7P784</accession>
<dbReference type="GO" id="GO:0008375">
    <property type="term" value="F:acetylglucosaminyltransferase activity"/>
    <property type="evidence" value="ECO:0007669"/>
    <property type="project" value="TreeGrafter"/>
</dbReference>
<evidence type="ECO:0000313" key="2">
    <source>
        <dbReference type="Proteomes" id="UP000276133"/>
    </source>
</evidence>
<keyword evidence="2" id="KW-1185">Reference proteome</keyword>
<name>A0A3M7P784_BRAPC</name>
<keyword evidence="1" id="KW-0328">Glycosyltransferase</keyword>
<sequence>MGELRHNICVFSLEDLPELTTRSEFFLNKFLLDYDPISYQCMEEWLNSKVSLYQTIVICYSVFDKSNLCSSLGQQTNKRK</sequence>